<name>A0ABT6ITG3_9GAMM</name>
<dbReference type="Pfam" id="PF02223">
    <property type="entry name" value="Thymidylate_kin"/>
    <property type="match status" value="1"/>
</dbReference>
<organism evidence="2 3">
    <name type="scientific">Psychrobacter pocilloporae</name>
    <dbReference type="NCBI Taxonomy" id="1775882"/>
    <lineage>
        <taxon>Bacteria</taxon>
        <taxon>Pseudomonadati</taxon>
        <taxon>Pseudomonadota</taxon>
        <taxon>Gammaproteobacteria</taxon>
        <taxon>Moraxellales</taxon>
        <taxon>Moraxellaceae</taxon>
        <taxon>Psychrobacter</taxon>
    </lineage>
</organism>
<evidence type="ECO:0000259" key="1">
    <source>
        <dbReference type="Pfam" id="PF02223"/>
    </source>
</evidence>
<dbReference type="Gene3D" id="3.40.50.300">
    <property type="entry name" value="P-loop containing nucleotide triphosphate hydrolases"/>
    <property type="match status" value="1"/>
</dbReference>
<gene>
    <name evidence="2" type="ORF">CUR83_08530</name>
</gene>
<keyword evidence="3" id="KW-1185">Reference proteome</keyword>
<feature type="domain" description="Thymidylate kinase-like" evidence="1">
    <location>
        <begin position="5"/>
        <end position="175"/>
    </location>
</feature>
<sequence length="216" mass="24829">MYIAIEGIKGAGKSTLVDALVPMLRAYCDEEQQQLALLSPTTPMPATQPLEQDFLQRQGDDMYLRQLYAARSNHHAQLTDWHADVIVSDRSIFTSLSVRWQKAMQQGICPEAYFTQVRQQEYKIAIPDMVIHLDAPEPVLLSRYQARSRQYGKHEENIESIQCFKQSYQQLYRWLQTPDAYALIGKLVTVQYFDTHEQNTDTICSDVLNLLTSSPP</sequence>
<comment type="caution">
    <text evidence="2">The sequence shown here is derived from an EMBL/GenBank/DDBJ whole genome shotgun (WGS) entry which is preliminary data.</text>
</comment>
<dbReference type="SUPFAM" id="SSF52540">
    <property type="entry name" value="P-loop containing nucleoside triphosphate hydrolases"/>
    <property type="match status" value="1"/>
</dbReference>
<dbReference type="Proteomes" id="UP001243298">
    <property type="component" value="Unassembled WGS sequence"/>
</dbReference>
<dbReference type="InterPro" id="IPR027417">
    <property type="entry name" value="P-loop_NTPase"/>
</dbReference>
<dbReference type="InterPro" id="IPR039430">
    <property type="entry name" value="Thymidylate_kin-like_dom"/>
</dbReference>
<protein>
    <recommendedName>
        <fullName evidence="1">Thymidylate kinase-like domain-containing protein</fullName>
    </recommendedName>
</protein>
<accession>A0ABT6ITG3</accession>
<reference evidence="2 3" key="1">
    <citation type="submission" date="2017-11" db="EMBL/GenBank/DDBJ databases">
        <title>Whole genome sequencing of Psychrobacter pocilloporae S6-60T(=JCM 31058T=LMG 29157T).</title>
        <authorList>
            <person name="Das S.K."/>
        </authorList>
    </citation>
    <scope>NUCLEOTIDE SEQUENCE [LARGE SCALE GENOMIC DNA]</scope>
    <source>
        <strain evidence="2 3">S6-60</strain>
    </source>
</reference>
<dbReference type="RefSeq" id="WP_284719464.1">
    <property type="nucleotide sequence ID" value="NZ_PGFT01000001.1"/>
</dbReference>
<proteinExistence type="predicted"/>
<evidence type="ECO:0000313" key="2">
    <source>
        <dbReference type="EMBL" id="MDH4905098.1"/>
    </source>
</evidence>
<evidence type="ECO:0000313" key="3">
    <source>
        <dbReference type="Proteomes" id="UP001243298"/>
    </source>
</evidence>
<dbReference type="EMBL" id="PGFT01000001">
    <property type="protein sequence ID" value="MDH4905098.1"/>
    <property type="molecule type" value="Genomic_DNA"/>
</dbReference>